<dbReference type="AlphaFoldDB" id="A0A2P5DQW2"/>
<keyword evidence="2" id="KW-0732">Signal</keyword>
<dbReference type="Pfam" id="PF02298">
    <property type="entry name" value="Cu_bind_like"/>
    <property type="match status" value="1"/>
</dbReference>
<comment type="caution">
    <text evidence="4">The sequence shown here is derived from an EMBL/GenBank/DDBJ whole genome shotgun (WGS) entry which is preliminary data.</text>
</comment>
<gene>
    <name evidence="4" type="ORF">PanWU01x14_039450</name>
</gene>
<dbReference type="OrthoDB" id="783836at2759"/>
<dbReference type="InterPro" id="IPR039391">
    <property type="entry name" value="Phytocyanin-like"/>
</dbReference>
<dbReference type="GO" id="GO:0009055">
    <property type="term" value="F:electron transfer activity"/>
    <property type="evidence" value="ECO:0007669"/>
    <property type="project" value="InterPro"/>
</dbReference>
<sequence length="245" mass="27178">MELMSKRDSFGLQFLAIFFCCFVLFSLSRSVEAYKNYTVGDSFGWYDNSERPTVNYQKWADEKNFSLGDFLIFNTNTNHSVVQTYNETTYKLCDYEDASDKDTTQWSTADPSNTATRPITVPVPLLKEGKTYFFSSDYDGDQCTNGQRFAIVVAHGQGLPKSLKDPSTDESPGPVGPQSGDEEGDAAPETIVPSNFNNPKPVASDDTDRASDSSGSVSLSFLHGKVFGRQLCTVFMVCLGLIWLF</sequence>
<dbReference type="PANTHER" id="PTHR33021">
    <property type="entry name" value="BLUE COPPER PROTEIN"/>
    <property type="match status" value="1"/>
</dbReference>
<dbReference type="CDD" id="cd04216">
    <property type="entry name" value="Phytocyanin"/>
    <property type="match status" value="1"/>
</dbReference>
<evidence type="ECO:0000313" key="4">
    <source>
        <dbReference type="EMBL" id="PON75685.1"/>
    </source>
</evidence>
<dbReference type="InterPro" id="IPR008972">
    <property type="entry name" value="Cupredoxin"/>
</dbReference>
<dbReference type="PANTHER" id="PTHR33021:SF6">
    <property type="entry name" value="EARLY NODULIN-LIKE PROTEIN 18"/>
    <property type="match status" value="1"/>
</dbReference>
<feature type="signal peptide" evidence="2">
    <location>
        <begin position="1"/>
        <end position="33"/>
    </location>
</feature>
<accession>A0A2P5DQW2</accession>
<name>A0A2P5DQW2_PARAD</name>
<dbReference type="FunFam" id="2.60.40.420:FF:000048">
    <property type="entry name" value="Early nodulin-like protein 18"/>
    <property type="match status" value="1"/>
</dbReference>
<evidence type="ECO:0000256" key="1">
    <source>
        <dbReference type="SAM" id="MobiDB-lite"/>
    </source>
</evidence>
<dbReference type="EMBL" id="JXTB01000022">
    <property type="protein sequence ID" value="PON75685.1"/>
    <property type="molecule type" value="Genomic_DNA"/>
</dbReference>
<evidence type="ECO:0000259" key="3">
    <source>
        <dbReference type="PROSITE" id="PS51485"/>
    </source>
</evidence>
<protein>
    <submittedName>
        <fullName evidence="4">Phytocyanin domain containing protein</fullName>
    </submittedName>
</protein>
<feature type="region of interest" description="Disordered" evidence="1">
    <location>
        <begin position="160"/>
        <end position="211"/>
    </location>
</feature>
<reference evidence="5" key="1">
    <citation type="submission" date="2016-06" db="EMBL/GenBank/DDBJ databases">
        <title>Parallel loss of symbiosis genes in relatives of nitrogen-fixing non-legume Parasponia.</title>
        <authorList>
            <person name="Van Velzen R."/>
            <person name="Holmer R."/>
            <person name="Bu F."/>
            <person name="Rutten L."/>
            <person name="Van Zeijl A."/>
            <person name="Liu W."/>
            <person name="Santuari L."/>
            <person name="Cao Q."/>
            <person name="Sharma T."/>
            <person name="Shen D."/>
            <person name="Roswanjaya Y."/>
            <person name="Wardhani T."/>
            <person name="Kalhor M.S."/>
            <person name="Jansen J."/>
            <person name="Van den Hoogen J."/>
            <person name="Gungor B."/>
            <person name="Hartog M."/>
            <person name="Hontelez J."/>
            <person name="Verver J."/>
            <person name="Yang W.-C."/>
            <person name="Schijlen E."/>
            <person name="Repin R."/>
            <person name="Schilthuizen M."/>
            <person name="Schranz E."/>
            <person name="Heidstra R."/>
            <person name="Miyata K."/>
            <person name="Fedorova E."/>
            <person name="Kohlen W."/>
            <person name="Bisseling T."/>
            <person name="Smit S."/>
            <person name="Geurts R."/>
        </authorList>
    </citation>
    <scope>NUCLEOTIDE SEQUENCE [LARGE SCALE GENOMIC DNA]</scope>
    <source>
        <strain evidence="5">cv. WU1-14</strain>
    </source>
</reference>
<dbReference type="SUPFAM" id="SSF49503">
    <property type="entry name" value="Cupredoxins"/>
    <property type="match status" value="1"/>
</dbReference>
<dbReference type="Proteomes" id="UP000237105">
    <property type="component" value="Unassembled WGS sequence"/>
</dbReference>
<dbReference type="STRING" id="3476.A0A2P5DQW2"/>
<evidence type="ECO:0000313" key="5">
    <source>
        <dbReference type="Proteomes" id="UP000237105"/>
    </source>
</evidence>
<dbReference type="InterPro" id="IPR003245">
    <property type="entry name" value="Phytocyanin_dom"/>
</dbReference>
<evidence type="ECO:0000256" key="2">
    <source>
        <dbReference type="SAM" id="SignalP"/>
    </source>
</evidence>
<keyword evidence="5" id="KW-1185">Reference proteome</keyword>
<proteinExistence type="predicted"/>
<dbReference type="PROSITE" id="PS51485">
    <property type="entry name" value="PHYTOCYANIN"/>
    <property type="match status" value="1"/>
</dbReference>
<feature type="domain" description="Phytocyanin" evidence="3">
    <location>
        <begin position="35"/>
        <end position="155"/>
    </location>
</feature>
<dbReference type="GO" id="GO:0005886">
    <property type="term" value="C:plasma membrane"/>
    <property type="evidence" value="ECO:0007669"/>
    <property type="project" value="TreeGrafter"/>
</dbReference>
<organism evidence="4 5">
    <name type="scientific">Parasponia andersonii</name>
    <name type="common">Sponia andersonii</name>
    <dbReference type="NCBI Taxonomy" id="3476"/>
    <lineage>
        <taxon>Eukaryota</taxon>
        <taxon>Viridiplantae</taxon>
        <taxon>Streptophyta</taxon>
        <taxon>Embryophyta</taxon>
        <taxon>Tracheophyta</taxon>
        <taxon>Spermatophyta</taxon>
        <taxon>Magnoliopsida</taxon>
        <taxon>eudicotyledons</taxon>
        <taxon>Gunneridae</taxon>
        <taxon>Pentapetalae</taxon>
        <taxon>rosids</taxon>
        <taxon>fabids</taxon>
        <taxon>Rosales</taxon>
        <taxon>Cannabaceae</taxon>
        <taxon>Parasponia</taxon>
    </lineage>
</organism>
<feature type="chain" id="PRO_5015151098" evidence="2">
    <location>
        <begin position="34"/>
        <end position="245"/>
    </location>
</feature>
<dbReference type="Gene3D" id="2.60.40.420">
    <property type="entry name" value="Cupredoxins - blue copper proteins"/>
    <property type="match status" value="1"/>
</dbReference>